<dbReference type="PANTHER" id="PTHR30386">
    <property type="entry name" value="MEMBRANE FUSION SUBUNIT OF EMRAB-TOLC MULTIDRUG EFFLUX PUMP"/>
    <property type="match status" value="1"/>
</dbReference>
<evidence type="ECO:0000256" key="4">
    <source>
        <dbReference type="ARBA" id="ARBA00022475"/>
    </source>
</evidence>
<evidence type="ECO:0000256" key="10">
    <source>
        <dbReference type="SAM" id="Coils"/>
    </source>
</evidence>
<evidence type="ECO:0000256" key="8">
    <source>
        <dbReference type="ARBA" id="ARBA00023136"/>
    </source>
</evidence>
<dbReference type="GO" id="GO:0005886">
    <property type="term" value="C:plasma membrane"/>
    <property type="evidence" value="ECO:0007669"/>
    <property type="project" value="UniProtKB-SubCell"/>
</dbReference>
<dbReference type="Pfam" id="PF25994">
    <property type="entry name" value="HH_AprE"/>
    <property type="match status" value="1"/>
</dbReference>
<name>A0AA41UB91_9HYPH</name>
<keyword evidence="3 9" id="KW-0813">Transport</keyword>
<dbReference type="InterPro" id="IPR050739">
    <property type="entry name" value="MFP"/>
</dbReference>
<evidence type="ECO:0000313" key="14">
    <source>
        <dbReference type="Proteomes" id="UP001156140"/>
    </source>
</evidence>
<gene>
    <name evidence="13" type="ORF">ML536_09965</name>
</gene>
<keyword evidence="4 9" id="KW-1003">Cell membrane</keyword>
<dbReference type="InterPro" id="IPR058982">
    <property type="entry name" value="Beta-barrel_AprE"/>
</dbReference>
<evidence type="ECO:0000259" key="12">
    <source>
        <dbReference type="Pfam" id="PF26002"/>
    </source>
</evidence>
<proteinExistence type="inferred from homology"/>
<dbReference type="Gene3D" id="2.40.50.100">
    <property type="match status" value="1"/>
</dbReference>
<sequence>MNKPAGSFDSLMASVPQQDRPPRAWLYVILLVCAFLGAALLWASLAQIDEISRAEGRVIPSSKMQVIQSAEAGVVTEILVRTGEQVKKGQQLIRLDDTTTASSAGEVEAKVNALQAQVARLRIEYEGRAADGYVCPPEVVKEAPAVCDSESDLLKARQLTLSQGKQVLLQRVEQRQRELNEALANQSRLTEANRLGTEKLALIEPMAKKNLVSQNDLLNAQRDVTDTKGQLEAVVESIARLNAALSEAQLQVDQADLQFRQDALTDMTMRLAELASAQQALRGAADRVSRTDIRSPVDGIVNNLAVNTIGAFVSPGERLVDIVPIEDTLLVEAKLKPSDVAFILPGQSANIKITAYDFSIFGGLHGEVQNVSADSIVDPDTRETYYLVLIKTDQSALEYNGKKLPILPGMVSSVEILTGKKTILQYLMKPINKARDEALRER</sequence>
<dbReference type="RefSeq" id="WP_281735761.1">
    <property type="nucleotide sequence ID" value="NZ_JAKETQ010000001.1"/>
</dbReference>
<feature type="domain" description="AprE-like beta-barrel" evidence="12">
    <location>
        <begin position="329"/>
        <end position="419"/>
    </location>
</feature>
<keyword evidence="14" id="KW-1185">Reference proteome</keyword>
<evidence type="ECO:0000256" key="2">
    <source>
        <dbReference type="ARBA" id="ARBA00009477"/>
    </source>
</evidence>
<feature type="transmembrane region" description="Helical" evidence="9">
    <location>
        <begin position="24"/>
        <end position="43"/>
    </location>
</feature>
<dbReference type="NCBIfam" id="TIGR01843">
    <property type="entry name" value="type_I_hlyD"/>
    <property type="match status" value="1"/>
</dbReference>
<feature type="coiled-coil region" evidence="10">
    <location>
        <begin position="165"/>
        <end position="192"/>
    </location>
</feature>
<dbReference type="InterPro" id="IPR058781">
    <property type="entry name" value="HH_AprE-like"/>
</dbReference>
<evidence type="ECO:0000256" key="9">
    <source>
        <dbReference type="RuleBase" id="RU365093"/>
    </source>
</evidence>
<reference evidence="13" key="1">
    <citation type="submission" date="2022-03" db="EMBL/GenBank/DDBJ databases">
        <title>The complete genome sequence of a Methyloterrigena soli.</title>
        <authorList>
            <person name="Zi Z."/>
        </authorList>
    </citation>
    <scope>NUCLEOTIDE SEQUENCE</scope>
    <source>
        <strain evidence="13">M48</strain>
    </source>
</reference>
<keyword evidence="7 9" id="KW-1133">Transmembrane helix</keyword>
<dbReference type="PROSITE" id="PS00543">
    <property type="entry name" value="HLYD_FAMILY"/>
    <property type="match status" value="1"/>
</dbReference>
<keyword evidence="10" id="KW-0175">Coiled coil</keyword>
<dbReference type="EMBL" id="JALAZD010000001">
    <property type="protein sequence ID" value="MCI0127150.1"/>
    <property type="molecule type" value="Genomic_DNA"/>
</dbReference>
<dbReference type="Proteomes" id="UP001156140">
    <property type="component" value="Unassembled WGS sequence"/>
</dbReference>
<keyword evidence="6 9" id="KW-0812">Transmembrane</keyword>
<dbReference type="InterPro" id="IPR006144">
    <property type="entry name" value="Secretion_HlyD_CS"/>
</dbReference>
<evidence type="ECO:0000313" key="13">
    <source>
        <dbReference type="EMBL" id="MCI0127150.1"/>
    </source>
</evidence>
<comment type="similarity">
    <text evidence="2 9">Belongs to the membrane fusion protein (MFP) (TC 8.A.1) family.</text>
</comment>
<dbReference type="AlphaFoldDB" id="A0AA41UB91"/>
<dbReference type="InterPro" id="IPR010129">
    <property type="entry name" value="T1SS_HlyD"/>
</dbReference>
<feature type="domain" description="AprE-like long alpha-helical hairpin" evidence="11">
    <location>
        <begin position="102"/>
        <end position="287"/>
    </location>
</feature>
<evidence type="ECO:0000259" key="11">
    <source>
        <dbReference type="Pfam" id="PF25994"/>
    </source>
</evidence>
<protein>
    <recommendedName>
        <fullName evidence="9">Membrane fusion protein (MFP) family protein</fullName>
    </recommendedName>
</protein>
<evidence type="ECO:0000256" key="6">
    <source>
        <dbReference type="ARBA" id="ARBA00022692"/>
    </source>
</evidence>
<evidence type="ECO:0000256" key="3">
    <source>
        <dbReference type="ARBA" id="ARBA00022448"/>
    </source>
</evidence>
<dbReference type="PRINTS" id="PR01490">
    <property type="entry name" value="RTXTOXIND"/>
</dbReference>
<keyword evidence="8 9" id="KW-0472">Membrane</keyword>
<dbReference type="GO" id="GO:0009306">
    <property type="term" value="P:protein secretion"/>
    <property type="evidence" value="ECO:0007669"/>
    <property type="project" value="InterPro"/>
</dbReference>
<comment type="caution">
    <text evidence="13">The sequence shown here is derived from an EMBL/GenBank/DDBJ whole genome shotgun (WGS) entry which is preliminary data.</text>
</comment>
<organism evidence="13 14">
    <name type="scientific">Paradevosia shaoguanensis</name>
    <dbReference type="NCBI Taxonomy" id="1335043"/>
    <lineage>
        <taxon>Bacteria</taxon>
        <taxon>Pseudomonadati</taxon>
        <taxon>Pseudomonadota</taxon>
        <taxon>Alphaproteobacteria</taxon>
        <taxon>Hyphomicrobiales</taxon>
        <taxon>Devosiaceae</taxon>
        <taxon>Paradevosia</taxon>
    </lineage>
</organism>
<keyword evidence="5 9" id="KW-0997">Cell inner membrane</keyword>
<dbReference type="PANTHER" id="PTHR30386:SF26">
    <property type="entry name" value="TRANSPORT PROTEIN COMB"/>
    <property type="match status" value="1"/>
</dbReference>
<accession>A0AA41UB91</accession>
<comment type="subcellular location">
    <subcellularLocation>
        <location evidence="1 9">Cell inner membrane</location>
        <topology evidence="1 9">Single-pass membrane protein</topology>
    </subcellularLocation>
</comment>
<dbReference type="Pfam" id="PF26002">
    <property type="entry name" value="Beta-barrel_AprE"/>
    <property type="match status" value="1"/>
</dbReference>
<feature type="coiled-coil region" evidence="10">
    <location>
        <begin position="231"/>
        <end position="258"/>
    </location>
</feature>
<dbReference type="SUPFAM" id="SSF111369">
    <property type="entry name" value="HlyD-like secretion proteins"/>
    <property type="match status" value="1"/>
</dbReference>
<evidence type="ECO:0000256" key="7">
    <source>
        <dbReference type="ARBA" id="ARBA00022989"/>
    </source>
</evidence>
<dbReference type="Gene3D" id="2.40.30.170">
    <property type="match status" value="1"/>
</dbReference>
<evidence type="ECO:0000256" key="5">
    <source>
        <dbReference type="ARBA" id="ARBA00022519"/>
    </source>
</evidence>
<evidence type="ECO:0000256" key="1">
    <source>
        <dbReference type="ARBA" id="ARBA00004377"/>
    </source>
</evidence>